<dbReference type="EMBL" id="JAJAGO010000006">
    <property type="protein sequence ID" value="MCT2591084.1"/>
    <property type="molecule type" value="Genomic_DNA"/>
</dbReference>
<protein>
    <submittedName>
        <fullName evidence="1">Uncharacterized protein</fullName>
    </submittedName>
</protein>
<organism evidence="1 2">
    <name type="scientific">Streptomyces gossypii</name>
    <dbReference type="NCBI Taxonomy" id="2883101"/>
    <lineage>
        <taxon>Bacteria</taxon>
        <taxon>Bacillati</taxon>
        <taxon>Actinomycetota</taxon>
        <taxon>Actinomycetes</taxon>
        <taxon>Kitasatosporales</taxon>
        <taxon>Streptomycetaceae</taxon>
        <taxon>Streptomyces</taxon>
    </lineage>
</organism>
<reference evidence="1 2" key="1">
    <citation type="submission" date="2021-10" db="EMBL/GenBank/DDBJ databases">
        <title>Streptomyces gossypii sp. nov., isolated from soil collected from cotton field.</title>
        <authorList>
            <person name="Ge X."/>
            <person name="Chen X."/>
            <person name="Liu W."/>
        </authorList>
    </citation>
    <scope>NUCLEOTIDE SEQUENCE [LARGE SCALE GENOMIC DNA]</scope>
    <source>
        <strain evidence="1 2">N2-109</strain>
    </source>
</reference>
<sequence>MKDASQPASARFVLSDDLPDGVPVLLIESPDGTWTWLIRRGHMEEEAVTEVNRLLGHVTGNGLWVCREAAAEQYPRAS</sequence>
<dbReference type="RefSeq" id="WP_260218409.1">
    <property type="nucleotide sequence ID" value="NZ_JAJAGO010000006.1"/>
</dbReference>
<evidence type="ECO:0000313" key="1">
    <source>
        <dbReference type="EMBL" id="MCT2591084.1"/>
    </source>
</evidence>
<keyword evidence="2" id="KW-1185">Reference proteome</keyword>
<evidence type="ECO:0000313" key="2">
    <source>
        <dbReference type="Proteomes" id="UP001156389"/>
    </source>
</evidence>
<comment type="caution">
    <text evidence="1">The sequence shown here is derived from an EMBL/GenBank/DDBJ whole genome shotgun (WGS) entry which is preliminary data.</text>
</comment>
<accession>A0ABT2JUW6</accession>
<name>A0ABT2JUW6_9ACTN</name>
<proteinExistence type="predicted"/>
<gene>
    <name evidence="1" type="ORF">LHJ74_14400</name>
</gene>
<dbReference type="Proteomes" id="UP001156389">
    <property type="component" value="Unassembled WGS sequence"/>
</dbReference>